<gene>
    <name evidence="9" type="primary">ygaZ_1</name>
    <name evidence="9" type="ORF">TRP8649_00414</name>
</gene>
<dbReference type="GO" id="GO:0005886">
    <property type="term" value="C:plasma membrane"/>
    <property type="evidence" value="ECO:0007669"/>
    <property type="project" value="UniProtKB-SubCell"/>
</dbReference>
<feature type="transmembrane region" description="Helical" evidence="8">
    <location>
        <begin position="165"/>
        <end position="185"/>
    </location>
</feature>
<evidence type="ECO:0000256" key="1">
    <source>
        <dbReference type="ARBA" id="ARBA00004651"/>
    </source>
</evidence>
<organism evidence="9 10">
    <name type="scientific">Pelagimonas phthalicica</name>
    <dbReference type="NCBI Taxonomy" id="1037362"/>
    <lineage>
        <taxon>Bacteria</taxon>
        <taxon>Pseudomonadati</taxon>
        <taxon>Pseudomonadota</taxon>
        <taxon>Alphaproteobacteria</taxon>
        <taxon>Rhodobacterales</taxon>
        <taxon>Roseobacteraceae</taxon>
        <taxon>Pelagimonas</taxon>
    </lineage>
</organism>
<evidence type="ECO:0000256" key="5">
    <source>
        <dbReference type="ARBA" id="ARBA00022692"/>
    </source>
</evidence>
<keyword evidence="5 8" id="KW-0812">Transmembrane</keyword>
<evidence type="ECO:0000256" key="8">
    <source>
        <dbReference type="SAM" id="Phobius"/>
    </source>
</evidence>
<proteinExistence type="inferred from homology"/>
<evidence type="ECO:0000256" key="3">
    <source>
        <dbReference type="ARBA" id="ARBA00022448"/>
    </source>
</evidence>
<comment type="subcellular location">
    <subcellularLocation>
        <location evidence="1">Cell membrane</location>
        <topology evidence="1">Multi-pass membrane protein</topology>
    </subcellularLocation>
</comment>
<dbReference type="PANTHER" id="PTHR34979:SF1">
    <property type="entry name" value="INNER MEMBRANE PROTEIN YGAZ"/>
    <property type="match status" value="1"/>
</dbReference>
<accession>A0A238J6K3</accession>
<protein>
    <submittedName>
        <fullName evidence="9">Inner membrane protein YgaZ</fullName>
    </submittedName>
</protein>
<keyword evidence="6 8" id="KW-1133">Transmembrane helix</keyword>
<dbReference type="RefSeq" id="WP_099242115.1">
    <property type="nucleotide sequence ID" value="NZ_FXXP01000001.1"/>
</dbReference>
<dbReference type="Pfam" id="PF03591">
    <property type="entry name" value="AzlC"/>
    <property type="match status" value="1"/>
</dbReference>
<evidence type="ECO:0000256" key="2">
    <source>
        <dbReference type="ARBA" id="ARBA00010735"/>
    </source>
</evidence>
<dbReference type="PANTHER" id="PTHR34979">
    <property type="entry name" value="INNER MEMBRANE PROTEIN YGAZ"/>
    <property type="match status" value="1"/>
</dbReference>
<keyword evidence="10" id="KW-1185">Reference proteome</keyword>
<evidence type="ECO:0000256" key="4">
    <source>
        <dbReference type="ARBA" id="ARBA00022475"/>
    </source>
</evidence>
<keyword evidence="4" id="KW-1003">Cell membrane</keyword>
<dbReference type="EMBL" id="FXXP01000001">
    <property type="protein sequence ID" value="SMX26340.1"/>
    <property type="molecule type" value="Genomic_DNA"/>
</dbReference>
<evidence type="ECO:0000256" key="6">
    <source>
        <dbReference type="ARBA" id="ARBA00022989"/>
    </source>
</evidence>
<feature type="transmembrane region" description="Helical" evidence="8">
    <location>
        <begin position="71"/>
        <end position="96"/>
    </location>
</feature>
<evidence type="ECO:0000313" key="10">
    <source>
        <dbReference type="Proteomes" id="UP000225972"/>
    </source>
</evidence>
<evidence type="ECO:0000256" key="7">
    <source>
        <dbReference type="ARBA" id="ARBA00023136"/>
    </source>
</evidence>
<feature type="transmembrane region" description="Helical" evidence="8">
    <location>
        <begin position="46"/>
        <end position="65"/>
    </location>
</feature>
<name>A0A238J6K3_9RHOB</name>
<dbReference type="InterPro" id="IPR011606">
    <property type="entry name" value="Brnchd-chn_aa_trnsp_permease"/>
</dbReference>
<feature type="transmembrane region" description="Helical" evidence="8">
    <location>
        <begin position="135"/>
        <end position="159"/>
    </location>
</feature>
<dbReference type="OrthoDB" id="3579489at2"/>
<dbReference type="AlphaFoldDB" id="A0A238J6K3"/>
<reference evidence="10" key="1">
    <citation type="submission" date="2017-05" db="EMBL/GenBank/DDBJ databases">
        <authorList>
            <person name="Rodrigo-Torres L."/>
            <person name="Arahal R. D."/>
            <person name="Lucena T."/>
        </authorList>
    </citation>
    <scope>NUCLEOTIDE SEQUENCE [LARGE SCALE GENOMIC DNA]</scope>
    <source>
        <strain evidence="10">CECT 8649</strain>
    </source>
</reference>
<feature type="transmembrane region" description="Helical" evidence="8">
    <location>
        <begin position="17"/>
        <end position="34"/>
    </location>
</feature>
<comment type="similarity">
    <text evidence="2">Belongs to the AzlC family.</text>
</comment>
<dbReference type="GO" id="GO:1903785">
    <property type="term" value="P:L-valine transmembrane transport"/>
    <property type="evidence" value="ECO:0007669"/>
    <property type="project" value="TreeGrafter"/>
</dbReference>
<keyword evidence="3" id="KW-0813">Transport</keyword>
<evidence type="ECO:0000313" key="9">
    <source>
        <dbReference type="EMBL" id="SMX26340.1"/>
    </source>
</evidence>
<keyword evidence="7 8" id="KW-0472">Membrane</keyword>
<feature type="transmembrane region" description="Helical" evidence="8">
    <location>
        <begin position="197"/>
        <end position="223"/>
    </location>
</feature>
<sequence length="233" mass="24904">MAQSEVMSSYWRGFRDGLPFIAVVAPFATLFGVLSMESGLSVFETVAFSVVVIAGSAQFAALQLLNDNAPLLVVILSALTVNLRMSMYSASLTPYLGPLPLWKRITAAYFLVDITYAASVQDYDKRPQESVAQKFAYFMGVATPVCPLWYLFTLIGALVGEAIPSGGGLDFALPIAFIAMVAPTLRTTAHMGAAISAALLALCLYWMPFNLGLITAALAGMAVGAELERRGWA</sequence>
<dbReference type="Proteomes" id="UP000225972">
    <property type="component" value="Unassembled WGS sequence"/>
</dbReference>